<gene>
    <name evidence="1" type="ORF">M9H77_23032</name>
</gene>
<protein>
    <submittedName>
        <fullName evidence="1">Uncharacterized protein</fullName>
    </submittedName>
</protein>
<dbReference type="Proteomes" id="UP001060085">
    <property type="component" value="Linkage Group LG05"/>
</dbReference>
<evidence type="ECO:0000313" key="2">
    <source>
        <dbReference type="Proteomes" id="UP001060085"/>
    </source>
</evidence>
<reference evidence="2" key="1">
    <citation type="journal article" date="2023" name="Nat. Plants">
        <title>Single-cell RNA sequencing provides a high-resolution roadmap for understanding the multicellular compartmentation of specialized metabolism.</title>
        <authorList>
            <person name="Sun S."/>
            <person name="Shen X."/>
            <person name="Li Y."/>
            <person name="Li Y."/>
            <person name="Wang S."/>
            <person name="Li R."/>
            <person name="Zhang H."/>
            <person name="Shen G."/>
            <person name="Guo B."/>
            <person name="Wei J."/>
            <person name="Xu J."/>
            <person name="St-Pierre B."/>
            <person name="Chen S."/>
            <person name="Sun C."/>
        </authorList>
    </citation>
    <scope>NUCLEOTIDE SEQUENCE [LARGE SCALE GENOMIC DNA]</scope>
</reference>
<accession>A0ACC0AT31</accession>
<name>A0ACC0AT31_CATRO</name>
<keyword evidence="2" id="KW-1185">Reference proteome</keyword>
<comment type="caution">
    <text evidence="1">The sequence shown here is derived from an EMBL/GenBank/DDBJ whole genome shotgun (WGS) entry which is preliminary data.</text>
</comment>
<dbReference type="EMBL" id="CM044705">
    <property type="protein sequence ID" value="KAI5663709.1"/>
    <property type="molecule type" value="Genomic_DNA"/>
</dbReference>
<sequence>MLEETPNENSCDDMNAKSIDKEECNEFKEKDRVEEKKRLVERLCVFDSISIISKESEHFECSNEKELEKSERNFEDSSKDEDGKPAYKSIKTINFFLSNSYLSFEIYFKEIKKETILMHAIPRVDESHLNIANDVSYDPLMSSGVKFDPSCYGFGMLDDTSIIDLELECALSDVLHDKSIGNSCFKHRRND</sequence>
<proteinExistence type="predicted"/>
<organism evidence="1 2">
    <name type="scientific">Catharanthus roseus</name>
    <name type="common">Madagascar periwinkle</name>
    <name type="synonym">Vinca rosea</name>
    <dbReference type="NCBI Taxonomy" id="4058"/>
    <lineage>
        <taxon>Eukaryota</taxon>
        <taxon>Viridiplantae</taxon>
        <taxon>Streptophyta</taxon>
        <taxon>Embryophyta</taxon>
        <taxon>Tracheophyta</taxon>
        <taxon>Spermatophyta</taxon>
        <taxon>Magnoliopsida</taxon>
        <taxon>eudicotyledons</taxon>
        <taxon>Gunneridae</taxon>
        <taxon>Pentapetalae</taxon>
        <taxon>asterids</taxon>
        <taxon>lamiids</taxon>
        <taxon>Gentianales</taxon>
        <taxon>Apocynaceae</taxon>
        <taxon>Rauvolfioideae</taxon>
        <taxon>Vinceae</taxon>
        <taxon>Catharanthinae</taxon>
        <taxon>Catharanthus</taxon>
    </lineage>
</organism>
<evidence type="ECO:0000313" key="1">
    <source>
        <dbReference type="EMBL" id="KAI5663709.1"/>
    </source>
</evidence>